<name>A0A820EHT0_9BILA</name>
<gene>
    <name evidence="1" type="ORF">JBS370_LOCUS38631</name>
</gene>
<comment type="caution">
    <text evidence="1">The sequence shown here is derived from an EMBL/GenBank/DDBJ whole genome shotgun (WGS) entry which is preliminary data.</text>
</comment>
<organism evidence="1 2">
    <name type="scientific">Rotaria sordida</name>
    <dbReference type="NCBI Taxonomy" id="392033"/>
    <lineage>
        <taxon>Eukaryota</taxon>
        <taxon>Metazoa</taxon>
        <taxon>Spiralia</taxon>
        <taxon>Gnathifera</taxon>
        <taxon>Rotifera</taxon>
        <taxon>Eurotatoria</taxon>
        <taxon>Bdelloidea</taxon>
        <taxon>Philodinida</taxon>
        <taxon>Philodinidae</taxon>
        <taxon>Rotaria</taxon>
    </lineage>
</organism>
<sequence length="52" mass="6183">CHSNQHEINSNNDNTFEILLNRKHTDISEYDNTIIALNYFVEGIERIMEFIL</sequence>
<proteinExistence type="predicted"/>
<feature type="non-terminal residue" evidence="1">
    <location>
        <position position="1"/>
    </location>
</feature>
<dbReference type="Proteomes" id="UP000663836">
    <property type="component" value="Unassembled WGS sequence"/>
</dbReference>
<protein>
    <submittedName>
        <fullName evidence="1">Uncharacterized protein</fullName>
    </submittedName>
</protein>
<evidence type="ECO:0000313" key="1">
    <source>
        <dbReference type="EMBL" id="CAF4248876.1"/>
    </source>
</evidence>
<dbReference type="EMBL" id="CAJOBD010021965">
    <property type="protein sequence ID" value="CAF4248876.1"/>
    <property type="molecule type" value="Genomic_DNA"/>
</dbReference>
<accession>A0A820EHT0</accession>
<evidence type="ECO:0000313" key="2">
    <source>
        <dbReference type="Proteomes" id="UP000663836"/>
    </source>
</evidence>
<dbReference type="AlphaFoldDB" id="A0A820EHT0"/>
<reference evidence="1" key="1">
    <citation type="submission" date="2021-02" db="EMBL/GenBank/DDBJ databases">
        <authorList>
            <person name="Nowell W R."/>
        </authorList>
    </citation>
    <scope>NUCLEOTIDE SEQUENCE</scope>
</reference>